<dbReference type="EMBL" id="RJNS01000006">
    <property type="protein sequence ID" value="RSI80564.1"/>
    <property type="molecule type" value="Genomic_DNA"/>
</dbReference>
<dbReference type="AlphaFoldDB" id="A0A428CP55"/>
<accession>A0A428CP55</accession>
<organism evidence="1 2">
    <name type="scientific">Streptococcus mitis</name>
    <dbReference type="NCBI Taxonomy" id="28037"/>
    <lineage>
        <taxon>Bacteria</taxon>
        <taxon>Bacillati</taxon>
        <taxon>Bacillota</taxon>
        <taxon>Bacilli</taxon>
        <taxon>Lactobacillales</taxon>
        <taxon>Streptococcaceae</taxon>
        <taxon>Streptococcus</taxon>
        <taxon>Streptococcus mitis group</taxon>
    </lineage>
</organism>
<dbReference type="Proteomes" id="UP000278970">
    <property type="component" value="Unassembled WGS sequence"/>
</dbReference>
<reference evidence="1 2" key="1">
    <citation type="submission" date="2018-11" db="EMBL/GenBank/DDBJ databases">
        <title>Species Designations Belie Phenotypic and Genotypic Heterogeneity in Oral Streptococci.</title>
        <authorList>
            <person name="Velsko I."/>
        </authorList>
    </citation>
    <scope>NUCLEOTIDE SEQUENCE [LARGE SCALE GENOMIC DNA]</scope>
    <source>
        <strain evidence="1 2">BCA11</strain>
    </source>
</reference>
<gene>
    <name evidence="1" type="ORF">D8854_08780</name>
</gene>
<protein>
    <submittedName>
        <fullName evidence="1">Uncharacterized protein</fullName>
    </submittedName>
</protein>
<name>A0A428CP55_STRMT</name>
<evidence type="ECO:0000313" key="2">
    <source>
        <dbReference type="Proteomes" id="UP000278970"/>
    </source>
</evidence>
<proteinExistence type="predicted"/>
<evidence type="ECO:0000313" key="1">
    <source>
        <dbReference type="EMBL" id="RSI80564.1"/>
    </source>
</evidence>
<comment type="caution">
    <text evidence="1">The sequence shown here is derived from an EMBL/GenBank/DDBJ whole genome shotgun (WGS) entry which is preliminary data.</text>
</comment>
<sequence length="57" mass="7048">MDFLYHNNHNMLQCKRMLLYKILNAIETKEILTKKYNYIVEKFMTKNFMYLSNPLKI</sequence>